<dbReference type="AlphaFoldDB" id="A0A9W6G3X0"/>
<comment type="caution">
    <text evidence="2">The sequence shown here is derived from an EMBL/GenBank/DDBJ whole genome shotgun (WGS) entry which is preliminary data.</text>
</comment>
<dbReference type="SUPFAM" id="SSF47413">
    <property type="entry name" value="lambda repressor-like DNA-binding domains"/>
    <property type="match status" value="1"/>
</dbReference>
<keyword evidence="3" id="KW-1185">Reference proteome</keyword>
<dbReference type="PROSITE" id="PS50943">
    <property type="entry name" value="HTH_CROC1"/>
    <property type="match status" value="1"/>
</dbReference>
<sequence>MQSMSIPNGPTALRRIIGAELKRLRLAARKAQHEVAELSGIAQNSLSRYESGVSAMSNPVAEKLLTIYGVDEEQQAELLDLVKRSRKRRPKGEAKTAVWEPVEDLIALERDASKILEVAIQPMPGLLQTEAYARAMLGQGKLGADVVEDNVQARLARAAVLGGDNPVGYWVVIHEAVLRCAVGGAETMAEQLAHIAELSKRPNITLQVLPDSAGAHSASAGSFMLLRFPIAPEYGVVYIDYFTGALYLDEPEEVAQYDDAYLHLIKMALSEQASLRFIKKLSQELYS</sequence>
<dbReference type="SMART" id="SM00530">
    <property type="entry name" value="HTH_XRE"/>
    <property type="match status" value="1"/>
</dbReference>
<dbReference type="InterPro" id="IPR010982">
    <property type="entry name" value="Lambda_DNA-bd_dom_sf"/>
</dbReference>
<evidence type="ECO:0000313" key="2">
    <source>
        <dbReference type="EMBL" id="GLI40535.1"/>
    </source>
</evidence>
<dbReference type="Gene3D" id="1.10.260.40">
    <property type="entry name" value="lambda repressor-like DNA-binding domains"/>
    <property type="match status" value="1"/>
</dbReference>
<dbReference type="GO" id="GO:0003677">
    <property type="term" value="F:DNA binding"/>
    <property type="evidence" value="ECO:0007669"/>
    <property type="project" value="InterPro"/>
</dbReference>
<evidence type="ECO:0000313" key="3">
    <source>
        <dbReference type="Proteomes" id="UP001144313"/>
    </source>
</evidence>
<organism evidence="2 3">
    <name type="scientific">Glycomyces algeriensis</name>
    <dbReference type="NCBI Taxonomy" id="256037"/>
    <lineage>
        <taxon>Bacteria</taxon>
        <taxon>Bacillati</taxon>
        <taxon>Actinomycetota</taxon>
        <taxon>Actinomycetes</taxon>
        <taxon>Glycomycetales</taxon>
        <taxon>Glycomycetaceae</taxon>
        <taxon>Glycomyces</taxon>
    </lineage>
</organism>
<gene>
    <name evidence="2" type="ORF">GALLR39Z86_03850</name>
</gene>
<dbReference type="CDD" id="cd00093">
    <property type="entry name" value="HTH_XRE"/>
    <property type="match status" value="1"/>
</dbReference>
<dbReference type="EMBL" id="BSDT01000001">
    <property type="protein sequence ID" value="GLI40535.1"/>
    <property type="molecule type" value="Genomic_DNA"/>
</dbReference>
<dbReference type="Pfam" id="PF13560">
    <property type="entry name" value="HTH_31"/>
    <property type="match status" value="1"/>
</dbReference>
<reference evidence="2" key="1">
    <citation type="submission" date="2022-12" db="EMBL/GenBank/DDBJ databases">
        <title>Reference genome sequencing for broad-spectrum identification of bacterial and archaeal isolates by mass spectrometry.</title>
        <authorList>
            <person name="Sekiguchi Y."/>
            <person name="Tourlousse D.M."/>
        </authorList>
    </citation>
    <scope>NUCLEOTIDE SEQUENCE</scope>
    <source>
        <strain evidence="2">LLR39Z86</strain>
    </source>
</reference>
<dbReference type="InterPro" id="IPR043917">
    <property type="entry name" value="DUF5753"/>
</dbReference>
<evidence type="ECO:0000259" key="1">
    <source>
        <dbReference type="PROSITE" id="PS50943"/>
    </source>
</evidence>
<feature type="domain" description="HTH cro/C1-type" evidence="1">
    <location>
        <begin position="21"/>
        <end position="75"/>
    </location>
</feature>
<dbReference type="InterPro" id="IPR001387">
    <property type="entry name" value="Cro/C1-type_HTH"/>
</dbReference>
<proteinExistence type="predicted"/>
<dbReference type="Pfam" id="PF19054">
    <property type="entry name" value="DUF5753"/>
    <property type="match status" value="1"/>
</dbReference>
<accession>A0A9W6G3X0</accession>
<name>A0A9W6G3X0_9ACTN</name>
<dbReference type="Proteomes" id="UP001144313">
    <property type="component" value="Unassembled WGS sequence"/>
</dbReference>
<protein>
    <submittedName>
        <fullName evidence="2">Transcriptional regulator</fullName>
    </submittedName>
</protein>